<keyword evidence="3" id="KW-1185">Reference proteome</keyword>
<protein>
    <recommendedName>
        <fullName evidence="1">Uracil-DNA glycosylase-like domain-containing protein</fullName>
    </recommendedName>
</protein>
<name>A0A4P7PUC5_9FLAO</name>
<dbReference type="NCBIfam" id="TIGR04274">
    <property type="entry name" value="hypoxanDNAglyco"/>
    <property type="match status" value="1"/>
</dbReference>
<dbReference type="InterPro" id="IPR005122">
    <property type="entry name" value="Uracil-DNA_glycosylase-like"/>
</dbReference>
<dbReference type="InterPro" id="IPR026353">
    <property type="entry name" value="Hypoxan-DNA_Glyclase"/>
</dbReference>
<accession>A0A4P7PUC5</accession>
<evidence type="ECO:0000313" key="3">
    <source>
        <dbReference type="Proteomes" id="UP000296862"/>
    </source>
</evidence>
<sequence length="159" mass="18203">MKIQSFPSISDANAKILILGTMPGAQSLTLNEYYGNRRNHFWQLLFAIFNEPYTTDYQEKKSLLLKNHIALWDVLQDCVREGSLDSAILQEVPNDFTNFLKAHPNITHIFFNGQQAAKFFKKYVTVDNNYTLVTLPSTSPANAGISYEGKLKAWRQILR</sequence>
<dbReference type="OrthoDB" id="9799921at2"/>
<dbReference type="EMBL" id="CP038810">
    <property type="protein sequence ID" value="QBZ98571.1"/>
    <property type="molecule type" value="Genomic_DNA"/>
</dbReference>
<dbReference type="RefSeq" id="WP_136152467.1">
    <property type="nucleotide sequence ID" value="NZ_CP038810.1"/>
</dbReference>
<organism evidence="2 3">
    <name type="scientific">Flavobacterium sangjuense</name>
    <dbReference type="NCBI Taxonomy" id="2518177"/>
    <lineage>
        <taxon>Bacteria</taxon>
        <taxon>Pseudomonadati</taxon>
        <taxon>Bacteroidota</taxon>
        <taxon>Flavobacteriia</taxon>
        <taxon>Flavobacteriales</taxon>
        <taxon>Flavobacteriaceae</taxon>
        <taxon>Flavobacterium</taxon>
    </lineage>
</organism>
<dbReference type="AlphaFoldDB" id="A0A4P7PUC5"/>
<reference evidence="2 3" key="1">
    <citation type="submission" date="2019-04" db="EMBL/GenBank/DDBJ databases">
        <title>Flavobacterium sp. GS03.</title>
        <authorList>
            <person name="Kim H."/>
        </authorList>
    </citation>
    <scope>NUCLEOTIDE SEQUENCE [LARGE SCALE GENOMIC DNA]</scope>
    <source>
        <strain evidence="2 3">GS03</strain>
    </source>
</reference>
<dbReference type="SMART" id="SM00987">
    <property type="entry name" value="UreE_C"/>
    <property type="match status" value="1"/>
</dbReference>
<dbReference type="KEGG" id="fsn:GS03_02080"/>
<evidence type="ECO:0000259" key="1">
    <source>
        <dbReference type="SMART" id="SM00986"/>
    </source>
</evidence>
<dbReference type="SMART" id="SM00986">
    <property type="entry name" value="UDG"/>
    <property type="match status" value="1"/>
</dbReference>
<dbReference type="CDD" id="cd10032">
    <property type="entry name" value="UDG-F6_HDG"/>
    <property type="match status" value="1"/>
</dbReference>
<dbReference type="Proteomes" id="UP000296862">
    <property type="component" value="Chromosome"/>
</dbReference>
<gene>
    <name evidence="2" type="ORF">GS03_02080</name>
</gene>
<proteinExistence type="predicted"/>
<dbReference type="InterPro" id="IPR036895">
    <property type="entry name" value="Uracil-DNA_glycosylase-like_sf"/>
</dbReference>
<feature type="domain" description="Uracil-DNA glycosylase-like" evidence="1">
    <location>
        <begin position="7"/>
        <end position="158"/>
    </location>
</feature>
<dbReference type="Gene3D" id="3.40.470.10">
    <property type="entry name" value="Uracil-DNA glycosylase-like domain"/>
    <property type="match status" value="1"/>
</dbReference>
<dbReference type="SUPFAM" id="SSF52141">
    <property type="entry name" value="Uracil-DNA glycosylase-like"/>
    <property type="match status" value="1"/>
</dbReference>
<dbReference type="Pfam" id="PF03167">
    <property type="entry name" value="UDG"/>
    <property type="match status" value="1"/>
</dbReference>
<evidence type="ECO:0000313" key="2">
    <source>
        <dbReference type="EMBL" id="QBZ98571.1"/>
    </source>
</evidence>